<dbReference type="InterPro" id="IPR008271">
    <property type="entry name" value="Ser/Thr_kinase_AS"/>
</dbReference>
<dbReference type="InterPro" id="IPR011009">
    <property type="entry name" value="Kinase-like_dom_sf"/>
</dbReference>
<evidence type="ECO:0000256" key="5">
    <source>
        <dbReference type="SAM" id="Phobius"/>
    </source>
</evidence>
<dbReference type="InterPro" id="IPR000719">
    <property type="entry name" value="Prot_kinase_dom"/>
</dbReference>
<evidence type="ECO:0000256" key="1">
    <source>
        <dbReference type="ARBA" id="ARBA00022679"/>
    </source>
</evidence>
<dbReference type="CDD" id="cd14014">
    <property type="entry name" value="STKc_PknB_like"/>
    <property type="match status" value="1"/>
</dbReference>
<dbReference type="EMBL" id="JADIMG010000066">
    <property type="protein sequence ID" value="MBO8459970.1"/>
    <property type="molecule type" value="Genomic_DNA"/>
</dbReference>
<protein>
    <submittedName>
        <fullName evidence="7">Protein kinase</fullName>
    </submittedName>
</protein>
<sequence>MDSTSSISSSNILEADFAVPERGFSEYEEMPCGGFNRLFKVKRYGRWFVLKGLKAEYVNQAFYKELLRKEFDLTIQLDHPSIVRVFSREDDPLVGPSLLMEYIDGCTLSEFLKTKPSPAVRRKILFELLDAMRYFHSKQIIHRDLKPSNILITHNGHNVKIIDFGLSDADDYAVFKQPAGTVKYAAPEQMQSGVKIDARVDIYAFGKLLQLLFPTQYKAIARKCQNVNPDLRFQTENDIVTQLKRVRTLKRTAVVVSCVLFLVVIPMAWLFTRYSLVSVDSIVTEDVVKQLKNELEAKTSELSAMEESKQHIDSVYAALEEKLSEYYSHAPGDSLVLGDFYKQLKKEYEEKTESQSLMKEVQQHADSAFAAVEEKLEKMHYREFGQIIFSQCYLSLLNDWNLHYKKKFQVEKSVLAQCYNEYVHYLYELQMPIQAFVSRMPSFIEYHKEGQISQDEYLRLYKLYQQESDSYNAFLNKMNQMQAQ</sequence>
<dbReference type="Pfam" id="PF00069">
    <property type="entry name" value="Pkinase"/>
    <property type="match status" value="1"/>
</dbReference>
<keyword evidence="4" id="KW-0067">ATP-binding</keyword>
<evidence type="ECO:0000259" key="6">
    <source>
        <dbReference type="PROSITE" id="PS50011"/>
    </source>
</evidence>
<keyword evidence="5" id="KW-0472">Membrane</keyword>
<accession>A0A9D9HU43</accession>
<keyword evidence="3 7" id="KW-0418">Kinase</keyword>
<proteinExistence type="predicted"/>
<feature type="transmembrane region" description="Helical" evidence="5">
    <location>
        <begin position="252"/>
        <end position="271"/>
    </location>
</feature>
<dbReference type="PANTHER" id="PTHR43289:SF34">
    <property type="entry name" value="SERINE_THREONINE-PROTEIN KINASE YBDM-RELATED"/>
    <property type="match status" value="1"/>
</dbReference>
<dbReference type="SUPFAM" id="SSF56112">
    <property type="entry name" value="Protein kinase-like (PK-like)"/>
    <property type="match status" value="1"/>
</dbReference>
<comment type="caution">
    <text evidence="7">The sequence shown here is derived from an EMBL/GenBank/DDBJ whole genome shotgun (WGS) entry which is preliminary data.</text>
</comment>
<dbReference type="SMART" id="SM00220">
    <property type="entry name" value="S_TKc"/>
    <property type="match status" value="1"/>
</dbReference>
<keyword evidence="5" id="KW-0812">Transmembrane</keyword>
<keyword evidence="5" id="KW-1133">Transmembrane helix</keyword>
<dbReference type="GO" id="GO:0004674">
    <property type="term" value="F:protein serine/threonine kinase activity"/>
    <property type="evidence" value="ECO:0007669"/>
    <property type="project" value="TreeGrafter"/>
</dbReference>
<dbReference type="PROSITE" id="PS00108">
    <property type="entry name" value="PROTEIN_KINASE_ST"/>
    <property type="match status" value="1"/>
</dbReference>
<dbReference type="Proteomes" id="UP000823641">
    <property type="component" value="Unassembled WGS sequence"/>
</dbReference>
<evidence type="ECO:0000256" key="3">
    <source>
        <dbReference type="ARBA" id="ARBA00022777"/>
    </source>
</evidence>
<reference evidence="7" key="2">
    <citation type="journal article" date="2021" name="PeerJ">
        <title>Extensive microbial diversity within the chicken gut microbiome revealed by metagenomics and culture.</title>
        <authorList>
            <person name="Gilroy R."/>
            <person name="Ravi A."/>
            <person name="Getino M."/>
            <person name="Pursley I."/>
            <person name="Horton D.L."/>
            <person name="Alikhan N.F."/>
            <person name="Baker D."/>
            <person name="Gharbi K."/>
            <person name="Hall N."/>
            <person name="Watson M."/>
            <person name="Adriaenssens E.M."/>
            <person name="Foster-Nyarko E."/>
            <person name="Jarju S."/>
            <person name="Secka A."/>
            <person name="Antonio M."/>
            <person name="Oren A."/>
            <person name="Chaudhuri R.R."/>
            <person name="La Ragione R."/>
            <person name="Hildebrand F."/>
            <person name="Pallen M.J."/>
        </authorList>
    </citation>
    <scope>NUCLEOTIDE SEQUENCE</scope>
    <source>
        <strain evidence="7">G3-3990</strain>
    </source>
</reference>
<dbReference type="PANTHER" id="PTHR43289">
    <property type="entry name" value="MITOGEN-ACTIVATED PROTEIN KINASE KINASE KINASE 20-RELATED"/>
    <property type="match status" value="1"/>
</dbReference>
<dbReference type="AlphaFoldDB" id="A0A9D9HU43"/>
<evidence type="ECO:0000313" key="7">
    <source>
        <dbReference type="EMBL" id="MBO8459970.1"/>
    </source>
</evidence>
<dbReference type="PROSITE" id="PS50011">
    <property type="entry name" value="PROTEIN_KINASE_DOM"/>
    <property type="match status" value="1"/>
</dbReference>
<organism evidence="7 8">
    <name type="scientific">Candidatus Gallipaludibacter merdavium</name>
    <dbReference type="NCBI Taxonomy" id="2840839"/>
    <lineage>
        <taxon>Bacteria</taxon>
        <taxon>Pseudomonadati</taxon>
        <taxon>Bacteroidota</taxon>
        <taxon>Bacteroidia</taxon>
        <taxon>Bacteroidales</taxon>
        <taxon>Candidatus Gallipaludibacter</taxon>
    </lineage>
</organism>
<evidence type="ECO:0000256" key="2">
    <source>
        <dbReference type="ARBA" id="ARBA00022741"/>
    </source>
</evidence>
<dbReference type="Gene3D" id="1.10.510.10">
    <property type="entry name" value="Transferase(Phosphotransferase) domain 1"/>
    <property type="match status" value="1"/>
</dbReference>
<keyword evidence="2" id="KW-0547">Nucleotide-binding</keyword>
<dbReference type="GO" id="GO:0005524">
    <property type="term" value="F:ATP binding"/>
    <property type="evidence" value="ECO:0007669"/>
    <property type="project" value="UniProtKB-KW"/>
</dbReference>
<evidence type="ECO:0000256" key="4">
    <source>
        <dbReference type="ARBA" id="ARBA00022840"/>
    </source>
</evidence>
<evidence type="ECO:0000313" key="8">
    <source>
        <dbReference type="Proteomes" id="UP000823641"/>
    </source>
</evidence>
<keyword evidence="1" id="KW-0808">Transferase</keyword>
<gene>
    <name evidence="7" type="ORF">IAA73_06545</name>
</gene>
<reference evidence="7" key="1">
    <citation type="submission" date="2020-10" db="EMBL/GenBank/DDBJ databases">
        <authorList>
            <person name="Gilroy R."/>
        </authorList>
    </citation>
    <scope>NUCLEOTIDE SEQUENCE</scope>
    <source>
        <strain evidence="7">G3-3990</strain>
    </source>
</reference>
<name>A0A9D9HU43_9BACT</name>
<feature type="domain" description="Protein kinase" evidence="6">
    <location>
        <begin position="24"/>
        <end position="312"/>
    </location>
</feature>